<sequence length="319" mass="34579">MEGLIDPDWMVAVVPHGGYLVALIIQACNLVQATTKQPEVLYLSTQFIGSSTPGPCTITIQRIKGGKNYSNLVAKLIQGGKENIHCQLIYGILPVAKHPFGPFPASSNYLTLAHPSAMSRRCPLATHPSKCIATSFKRPYTFAKHLYQAIDPYYATMLESQGHGYVSTNPVDLGGGGSVWAAWFQMKNEEDVSSTPLAAFLADVSPELLPEVLAKQRGPMWVPTLGLTLDFKHRSPSQAPGIAPRTFGVFLTSKFLIEGRHDLTCEVWTAPCEIGEGTEQVGWQDRMFCIASATQSALTVPPAANFRKATGGKSNTSKL</sequence>
<feature type="domain" description="Acyl-CoA thioesterase-like N-terminal HotDog" evidence="1">
    <location>
        <begin position="6"/>
        <end position="86"/>
    </location>
</feature>
<reference evidence="3 4" key="1">
    <citation type="submission" date="2014-04" db="EMBL/GenBank/DDBJ databases">
        <authorList>
            <consortium name="DOE Joint Genome Institute"/>
            <person name="Kuo A."/>
            <person name="Zuccaro A."/>
            <person name="Kohler A."/>
            <person name="Nagy L.G."/>
            <person name="Floudas D."/>
            <person name="Copeland A."/>
            <person name="Barry K.W."/>
            <person name="Cichocki N."/>
            <person name="Veneault-Fourrey C."/>
            <person name="LaButti K."/>
            <person name="Lindquist E.A."/>
            <person name="Lipzen A."/>
            <person name="Lundell T."/>
            <person name="Morin E."/>
            <person name="Murat C."/>
            <person name="Sun H."/>
            <person name="Tunlid A."/>
            <person name="Henrissat B."/>
            <person name="Grigoriev I.V."/>
            <person name="Hibbett D.S."/>
            <person name="Martin F."/>
            <person name="Nordberg H.P."/>
            <person name="Cantor M.N."/>
            <person name="Hua S.X."/>
        </authorList>
    </citation>
    <scope>NUCLEOTIDE SEQUENCE [LARGE SCALE GENOMIC DNA]</scope>
    <source>
        <strain evidence="3 4">MAFF 305830</strain>
    </source>
</reference>
<dbReference type="Gene3D" id="2.40.160.210">
    <property type="entry name" value="Acyl-CoA thioesterase, double hotdog domain"/>
    <property type="match status" value="1"/>
</dbReference>
<dbReference type="HOGENOM" id="CLU_071618_0_0_1"/>
<feature type="domain" description="Acyl-CoA thioesterase-like C-terminal" evidence="2">
    <location>
        <begin position="169"/>
        <end position="270"/>
    </location>
</feature>
<dbReference type="SUPFAM" id="SSF54637">
    <property type="entry name" value="Thioesterase/thiol ester dehydrase-isomerase"/>
    <property type="match status" value="1"/>
</dbReference>
<dbReference type="InterPro" id="IPR042171">
    <property type="entry name" value="Acyl-CoA_hotdog"/>
</dbReference>
<evidence type="ECO:0000259" key="1">
    <source>
        <dbReference type="Pfam" id="PF13622"/>
    </source>
</evidence>
<protein>
    <recommendedName>
        <fullName evidence="5">Thioesterase domain-containing protein</fullName>
    </recommendedName>
</protein>
<dbReference type="Pfam" id="PF13622">
    <property type="entry name" value="4HBT_3"/>
    <property type="match status" value="1"/>
</dbReference>
<reference evidence="4" key="2">
    <citation type="submission" date="2015-01" db="EMBL/GenBank/DDBJ databases">
        <title>Evolutionary Origins and Diversification of the Mycorrhizal Mutualists.</title>
        <authorList>
            <consortium name="DOE Joint Genome Institute"/>
            <consortium name="Mycorrhizal Genomics Consortium"/>
            <person name="Kohler A."/>
            <person name="Kuo A."/>
            <person name="Nagy L.G."/>
            <person name="Floudas D."/>
            <person name="Copeland A."/>
            <person name="Barry K.W."/>
            <person name="Cichocki N."/>
            <person name="Veneault-Fourrey C."/>
            <person name="LaButti K."/>
            <person name="Lindquist E.A."/>
            <person name="Lipzen A."/>
            <person name="Lundell T."/>
            <person name="Morin E."/>
            <person name="Murat C."/>
            <person name="Riley R."/>
            <person name="Ohm R."/>
            <person name="Sun H."/>
            <person name="Tunlid A."/>
            <person name="Henrissat B."/>
            <person name="Grigoriev I.V."/>
            <person name="Hibbett D.S."/>
            <person name="Martin F."/>
        </authorList>
    </citation>
    <scope>NUCLEOTIDE SEQUENCE [LARGE SCALE GENOMIC DNA]</scope>
    <source>
        <strain evidence="4">MAFF 305830</strain>
    </source>
</reference>
<evidence type="ECO:0000313" key="3">
    <source>
        <dbReference type="EMBL" id="KIM23766.1"/>
    </source>
</evidence>
<dbReference type="EMBL" id="KN824332">
    <property type="protein sequence ID" value="KIM23766.1"/>
    <property type="molecule type" value="Genomic_DNA"/>
</dbReference>
<dbReference type="InterPro" id="IPR029069">
    <property type="entry name" value="HotDog_dom_sf"/>
</dbReference>
<dbReference type="Pfam" id="PF20789">
    <property type="entry name" value="4HBT_3C"/>
    <property type="match status" value="1"/>
</dbReference>
<evidence type="ECO:0008006" key="5">
    <source>
        <dbReference type="Google" id="ProtNLM"/>
    </source>
</evidence>
<keyword evidence="4" id="KW-1185">Reference proteome</keyword>
<evidence type="ECO:0000313" key="4">
    <source>
        <dbReference type="Proteomes" id="UP000054097"/>
    </source>
</evidence>
<dbReference type="InterPro" id="IPR049450">
    <property type="entry name" value="ACOT8-like_C"/>
</dbReference>
<dbReference type="STRING" id="933852.A0A0C3AWZ6"/>
<name>A0A0C3AWZ6_SERVB</name>
<accession>A0A0C3AWZ6</accession>
<dbReference type="InterPro" id="IPR052389">
    <property type="entry name" value="Sec_Metab_Biosynth-Assoc"/>
</dbReference>
<proteinExistence type="predicted"/>
<organism evidence="3 4">
    <name type="scientific">Serendipita vermifera MAFF 305830</name>
    <dbReference type="NCBI Taxonomy" id="933852"/>
    <lineage>
        <taxon>Eukaryota</taxon>
        <taxon>Fungi</taxon>
        <taxon>Dikarya</taxon>
        <taxon>Basidiomycota</taxon>
        <taxon>Agaricomycotina</taxon>
        <taxon>Agaricomycetes</taxon>
        <taxon>Sebacinales</taxon>
        <taxon>Serendipitaceae</taxon>
        <taxon>Serendipita</taxon>
    </lineage>
</organism>
<dbReference type="PANTHER" id="PTHR38110">
    <property type="entry name" value="CHROMOSOME 23, WHOLE GENOME SHOTGUN SEQUENCE"/>
    <property type="match status" value="1"/>
</dbReference>
<dbReference type="AlphaFoldDB" id="A0A0C3AWZ6"/>
<dbReference type="Proteomes" id="UP000054097">
    <property type="component" value="Unassembled WGS sequence"/>
</dbReference>
<dbReference type="OrthoDB" id="2532955at2759"/>
<evidence type="ECO:0000259" key="2">
    <source>
        <dbReference type="Pfam" id="PF20789"/>
    </source>
</evidence>
<dbReference type="PANTHER" id="PTHR38110:SF1">
    <property type="entry name" value="THIOESTERASE DOMAIN-CONTAINING PROTEIN"/>
    <property type="match status" value="1"/>
</dbReference>
<dbReference type="InterPro" id="IPR049449">
    <property type="entry name" value="TesB_ACOT8-like_N"/>
</dbReference>
<gene>
    <name evidence="3" type="ORF">M408DRAFT_332141</name>
</gene>